<evidence type="ECO:0000313" key="3">
    <source>
        <dbReference type="Proteomes" id="UP001273166"/>
    </source>
</evidence>
<feature type="domain" description="Heterokaryon incompatibility" evidence="1">
    <location>
        <begin position="60"/>
        <end position="144"/>
    </location>
</feature>
<dbReference type="PANTHER" id="PTHR33112">
    <property type="entry name" value="DOMAIN PROTEIN, PUTATIVE-RELATED"/>
    <property type="match status" value="1"/>
</dbReference>
<dbReference type="GeneID" id="87885072"/>
<gene>
    <name evidence="2" type="ORF">B0T15DRAFT_484800</name>
</gene>
<dbReference type="Pfam" id="PF06985">
    <property type="entry name" value="HET"/>
    <property type="match status" value="1"/>
</dbReference>
<dbReference type="AlphaFoldDB" id="A0AAJ0GRY5"/>
<evidence type="ECO:0000313" key="2">
    <source>
        <dbReference type="EMBL" id="KAK3305033.1"/>
    </source>
</evidence>
<proteinExistence type="predicted"/>
<dbReference type="PANTHER" id="PTHR33112:SF16">
    <property type="entry name" value="HETEROKARYON INCOMPATIBILITY DOMAIN-CONTAINING PROTEIN"/>
    <property type="match status" value="1"/>
</dbReference>
<name>A0AAJ0GRY5_9PEZI</name>
<comment type="caution">
    <text evidence="2">The sequence shown here is derived from an EMBL/GenBank/DDBJ whole genome shotgun (WGS) entry which is preliminary data.</text>
</comment>
<reference evidence="2" key="1">
    <citation type="journal article" date="2023" name="Mol. Phylogenet. Evol.">
        <title>Genome-scale phylogeny and comparative genomics of the fungal order Sordariales.</title>
        <authorList>
            <person name="Hensen N."/>
            <person name="Bonometti L."/>
            <person name="Westerberg I."/>
            <person name="Brannstrom I.O."/>
            <person name="Guillou S."/>
            <person name="Cros-Aarteil S."/>
            <person name="Calhoun S."/>
            <person name="Haridas S."/>
            <person name="Kuo A."/>
            <person name="Mondo S."/>
            <person name="Pangilinan J."/>
            <person name="Riley R."/>
            <person name="LaButti K."/>
            <person name="Andreopoulos B."/>
            <person name="Lipzen A."/>
            <person name="Chen C."/>
            <person name="Yan M."/>
            <person name="Daum C."/>
            <person name="Ng V."/>
            <person name="Clum A."/>
            <person name="Steindorff A."/>
            <person name="Ohm R.A."/>
            <person name="Martin F."/>
            <person name="Silar P."/>
            <person name="Natvig D.O."/>
            <person name="Lalanne C."/>
            <person name="Gautier V."/>
            <person name="Ament-Velasquez S.L."/>
            <person name="Kruys A."/>
            <person name="Hutchinson M.I."/>
            <person name="Powell A.J."/>
            <person name="Barry K."/>
            <person name="Miller A.N."/>
            <person name="Grigoriev I.V."/>
            <person name="Debuchy R."/>
            <person name="Gladieux P."/>
            <person name="Hiltunen Thoren M."/>
            <person name="Johannesson H."/>
        </authorList>
    </citation>
    <scope>NUCLEOTIDE SEQUENCE</scope>
    <source>
        <strain evidence="2">CBS 333.67</strain>
    </source>
</reference>
<evidence type="ECO:0000259" key="1">
    <source>
        <dbReference type="Pfam" id="PF06985"/>
    </source>
</evidence>
<protein>
    <submittedName>
        <fullName evidence="2">Heterokaryon incompatibility protein-domain-containing protein</fullName>
    </submittedName>
</protein>
<dbReference type="EMBL" id="JAUDZG010000004">
    <property type="protein sequence ID" value="KAK3305033.1"/>
    <property type="molecule type" value="Genomic_DNA"/>
</dbReference>
<keyword evidence="3" id="KW-1185">Reference proteome</keyword>
<organism evidence="2 3">
    <name type="scientific">Chaetomium strumarium</name>
    <dbReference type="NCBI Taxonomy" id="1170767"/>
    <lineage>
        <taxon>Eukaryota</taxon>
        <taxon>Fungi</taxon>
        <taxon>Dikarya</taxon>
        <taxon>Ascomycota</taxon>
        <taxon>Pezizomycotina</taxon>
        <taxon>Sordariomycetes</taxon>
        <taxon>Sordariomycetidae</taxon>
        <taxon>Sordariales</taxon>
        <taxon>Chaetomiaceae</taxon>
        <taxon>Chaetomium</taxon>
    </lineage>
</organism>
<reference evidence="2" key="2">
    <citation type="submission" date="2023-06" db="EMBL/GenBank/DDBJ databases">
        <authorList>
            <consortium name="Lawrence Berkeley National Laboratory"/>
            <person name="Mondo S.J."/>
            <person name="Hensen N."/>
            <person name="Bonometti L."/>
            <person name="Westerberg I."/>
            <person name="Brannstrom I.O."/>
            <person name="Guillou S."/>
            <person name="Cros-Aarteil S."/>
            <person name="Calhoun S."/>
            <person name="Haridas S."/>
            <person name="Kuo A."/>
            <person name="Pangilinan J."/>
            <person name="Riley R."/>
            <person name="Labutti K."/>
            <person name="Andreopoulos B."/>
            <person name="Lipzen A."/>
            <person name="Chen C."/>
            <person name="Yanf M."/>
            <person name="Daum C."/>
            <person name="Ng V."/>
            <person name="Clum A."/>
            <person name="Steindorff A."/>
            <person name="Ohm R."/>
            <person name="Martin F."/>
            <person name="Silar P."/>
            <person name="Natvig D."/>
            <person name="Lalanne C."/>
            <person name="Gautier V."/>
            <person name="Ament-Velasquez S.L."/>
            <person name="Kruys A."/>
            <person name="Hutchinson M.I."/>
            <person name="Powell A.J."/>
            <person name="Barry K."/>
            <person name="Miller A.N."/>
            <person name="Grigoriev I.V."/>
            <person name="Debuchy R."/>
            <person name="Gladieux P."/>
            <person name="Thoren M.H."/>
            <person name="Johannesson H."/>
        </authorList>
    </citation>
    <scope>NUCLEOTIDE SEQUENCE</scope>
    <source>
        <strain evidence="2">CBS 333.67</strain>
    </source>
</reference>
<dbReference type="RefSeq" id="XP_062720813.1">
    <property type="nucleotide sequence ID" value="XM_062866243.1"/>
</dbReference>
<dbReference type="Proteomes" id="UP001273166">
    <property type="component" value="Unassembled WGS sequence"/>
</dbReference>
<accession>A0AAJ0GRY5</accession>
<dbReference type="InterPro" id="IPR010730">
    <property type="entry name" value="HET"/>
</dbReference>
<sequence>MVPVYDHESVRRWLDVCAAKHEGCPGNDWVKLPTTLVEVSPPGSPESACLRFTDGQEGRYATFSYCWGGPQPFDTVAASLAAYSRELPYTRLPKTILDAFQVTRCRGLRYIWIDSLCIVQDDPDDKQRELPKMFRIYGNSFITISRPVLEAVMTGF</sequence>